<dbReference type="PANTHER" id="PTHR33564">
    <property type="entry name" value="TRANSMEMBRANE PROTEIN"/>
    <property type="match status" value="1"/>
</dbReference>
<gene>
    <name evidence="2" type="ORF">SI8410_04005385</name>
</gene>
<dbReference type="EMBL" id="LR746267">
    <property type="protein sequence ID" value="CAA7394724.1"/>
    <property type="molecule type" value="Genomic_DNA"/>
</dbReference>
<evidence type="ECO:0000256" key="1">
    <source>
        <dbReference type="SAM" id="MobiDB-lite"/>
    </source>
</evidence>
<feature type="region of interest" description="Disordered" evidence="1">
    <location>
        <begin position="66"/>
        <end position="91"/>
    </location>
</feature>
<evidence type="ECO:0000313" key="3">
    <source>
        <dbReference type="Proteomes" id="UP000663760"/>
    </source>
</evidence>
<dbReference type="PANTHER" id="PTHR33564:SF8">
    <property type="entry name" value="TRANSMEMBRANE PROTEIN"/>
    <property type="match status" value="1"/>
</dbReference>
<dbReference type="OrthoDB" id="1904110at2759"/>
<dbReference type="AlphaFoldDB" id="A0A7I8KC00"/>
<keyword evidence="3" id="KW-1185">Reference proteome</keyword>
<accession>A0A7I8KC00</accession>
<protein>
    <submittedName>
        <fullName evidence="2">Uncharacterized protein</fullName>
    </submittedName>
</protein>
<reference evidence="2" key="1">
    <citation type="submission" date="2020-02" db="EMBL/GenBank/DDBJ databases">
        <authorList>
            <person name="Scholz U."/>
            <person name="Mascher M."/>
            <person name="Fiebig A."/>
        </authorList>
    </citation>
    <scope>NUCLEOTIDE SEQUENCE</scope>
</reference>
<proteinExistence type="predicted"/>
<sequence length="91" mass="9837">MEGSSCVGLVAVMAVSGSVALVTAQLHRRLSSEFMKKVKFELGGGESCCMRGKKPKKVRFADDVAEPSSNNDEYRRRRSAGGAFFNPAISH</sequence>
<name>A0A7I8KC00_SPIIN</name>
<evidence type="ECO:0000313" key="2">
    <source>
        <dbReference type="EMBL" id="CAA7394724.1"/>
    </source>
</evidence>
<dbReference type="Proteomes" id="UP000663760">
    <property type="component" value="Chromosome 4"/>
</dbReference>
<organism evidence="2 3">
    <name type="scientific">Spirodela intermedia</name>
    <name type="common">Intermediate duckweed</name>
    <dbReference type="NCBI Taxonomy" id="51605"/>
    <lineage>
        <taxon>Eukaryota</taxon>
        <taxon>Viridiplantae</taxon>
        <taxon>Streptophyta</taxon>
        <taxon>Embryophyta</taxon>
        <taxon>Tracheophyta</taxon>
        <taxon>Spermatophyta</taxon>
        <taxon>Magnoliopsida</taxon>
        <taxon>Liliopsida</taxon>
        <taxon>Araceae</taxon>
        <taxon>Lemnoideae</taxon>
        <taxon>Spirodela</taxon>
    </lineage>
</organism>